<evidence type="ECO:0000313" key="1">
    <source>
        <dbReference type="EMBL" id="GKH79784.1"/>
    </source>
</evidence>
<reference evidence="6 14" key="3">
    <citation type="submission" date="2019-11" db="EMBL/GenBank/DDBJ databases">
        <title>Complete genome sequence of Bacteroides dorei DSM 17855.</title>
        <authorList>
            <person name="Russell J.T."/>
        </authorList>
    </citation>
    <scope>NUCLEOTIDE SEQUENCE [LARGE SCALE GENOMIC DNA]</scope>
    <source>
        <strain evidence="6 14">DSM 17855</strain>
    </source>
</reference>
<dbReference type="Proteomes" id="UP000441162">
    <property type="component" value="Unassembled WGS sequence"/>
</dbReference>
<protein>
    <submittedName>
        <fullName evidence="8">SusD/RagB family nutrient-binding outer membrane lipoprotein</fullName>
    </submittedName>
</protein>
<dbReference type="SUPFAM" id="SSF48452">
    <property type="entry name" value="TPR-like"/>
    <property type="match status" value="1"/>
</dbReference>
<name>A0A076IXJ2_9BACT</name>
<dbReference type="Proteomes" id="UP000500949">
    <property type="component" value="Chromosome"/>
</dbReference>
<evidence type="ECO:0000313" key="14">
    <source>
        <dbReference type="Proteomes" id="UP000500949"/>
    </source>
</evidence>
<dbReference type="GeneID" id="93448795"/>
<dbReference type="EMBL" id="CP126056">
    <property type="protein sequence ID" value="WHX09950.1"/>
    <property type="molecule type" value="Genomic_DNA"/>
</dbReference>
<evidence type="ECO:0000313" key="8">
    <source>
        <dbReference type="EMBL" id="TDA71196.1"/>
    </source>
</evidence>
<reference evidence="1" key="5">
    <citation type="submission" date="2022-01" db="EMBL/GenBank/DDBJ databases">
        <title>Novel bile acid biosynthetic pathways are enriched in the microbiome of centenarians.</title>
        <authorList>
            <person name="Sato Y."/>
            <person name="Atarashi K."/>
            <person name="Plichta R.D."/>
            <person name="Arai Y."/>
            <person name="Sasajima S."/>
            <person name="Kearney M.S."/>
            <person name="Suda W."/>
            <person name="Takeshita K."/>
            <person name="Sasaki T."/>
            <person name="Okamoto S."/>
            <person name="Skelly N.A."/>
            <person name="Okamura Y."/>
            <person name="Vlamakis H."/>
            <person name="Li Y."/>
            <person name="Tanoue T."/>
            <person name="Takei H."/>
            <person name="Nittono H."/>
            <person name="Narushima S."/>
            <person name="Irie J."/>
            <person name="Itoh H."/>
            <person name="Moriya K."/>
            <person name="Sugiura Y."/>
            <person name="Suematsu M."/>
            <person name="Moritoki N."/>
            <person name="Shibata S."/>
            <person name="Littman R.D."/>
            <person name="Fischbach A.M."/>
            <person name="Uwamino Y."/>
            <person name="Inoue T."/>
            <person name="Honda A."/>
            <person name="Hattori M."/>
            <person name="Murai T."/>
            <person name="Xavier J.R."/>
            <person name="Hirose N."/>
            <person name="Honda K."/>
        </authorList>
    </citation>
    <scope>NUCLEOTIDE SEQUENCE</scope>
    <source>
        <strain evidence="1">CE91-St7</strain>
    </source>
</reference>
<dbReference type="Gene3D" id="1.25.40.390">
    <property type="match status" value="2"/>
</dbReference>
<dbReference type="PROSITE" id="PS51257">
    <property type="entry name" value="PROKAR_LIPOPROTEIN"/>
    <property type="match status" value="1"/>
</dbReference>
<dbReference type="EMBL" id="JAHOAX010000032">
    <property type="protein sequence ID" value="MBV3125587.1"/>
    <property type="molecule type" value="Genomic_DNA"/>
</dbReference>
<dbReference type="EMBL" id="VVYY01000019">
    <property type="protein sequence ID" value="KAA5394665.1"/>
    <property type="molecule type" value="Genomic_DNA"/>
</dbReference>
<evidence type="ECO:0000313" key="10">
    <source>
        <dbReference type="Proteomes" id="UP000294527"/>
    </source>
</evidence>
<dbReference type="InterPro" id="IPR041662">
    <property type="entry name" value="SusD-like_2"/>
</dbReference>
<gene>
    <name evidence="1" type="ORF">CE91St7_06680</name>
    <name evidence="8" type="ORF">E1I98_24900</name>
    <name evidence="7" type="ORF">E1I98_25825</name>
    <name evidence="4" type="ORF">F2Y51_17420</name>
    <name evidence="3" type="ORF">F2Y58_18005</name>
    <name evidence="2" type="ORF">F2Y61_12835</name>
    <name evidence="6" type="ORF">GKD17_19190</name>
    <name evidence="5" type="ORF">KSU80_20780</name>
    <name evidence="9" type="ORF">QNN11_22825</name>
</gene>
<evidence type="ECO:0000313" key="11">
    <source>
        <dbReference type="Proteomes" id="UP000347681"/>
    </source>
</evidence>
<dbReference type="EMBL" id="BQOB01000001">
    <property type="protein sequence ID" value="GKH79784.1"/>
    <property type="molecule type" value="Genomic_DNA"/>
</dbReference>
<evidence type="ECO:0000313" key="5">
    <source>
        <dbReference type="EMBL" id="MBV3125587.1"/>
    </source>
</evidence>
<evidence type="ECO:0000313" key="9">
    <source>
        <dbReference type="EMBL" id="WHX09950.1"/>
    </source>
</evidence>
<accession>A0A076IXJ2</accession>
<sequence>MKTMNKLFLGLGFCAGLVSCSDFDEVNTNPTAAGEEYVKPQYALNNSIGQAQMNPGTAERIVVYNWASAARICGEMSFLNVGRYSDDYTSAYYYPDLSASIKNATLAITAVENQLEAATTTAHEKEFFPNVKQFARIWRAYLISEFVDNFGPYPIESFLGENPVFNSEKDDYEFILKELKEAAAAINTSVLPVEAEGKCDPFDNVKYDPVKWQKYANSLRMRLAMRLSNIDKATAQTEFEDAAKGNKILTADEMFAVKENDGWDVFSGVYTRSFDDQVLSSTVANLLTNLGGIKVTEQRSDLASYVKPANYLGIKYDRHYVANTDNPTKQYWLDGMPENLDPRALKIFCLPDDENAENYIDKYNDRTAKDFVLYTVDENGNPIPNKDNPGEIKIDATRCWNGYPAGSRGGWSPTLAYNQLVTNGYGPGCTLPMLGKDYCQGKSRIFFAAWETYFLLAEASLYGWNTGTTAKEAYENGIKASFEYFGVSEYVNDYLNSTNYNRVGTSVKFDHTTEPTAEQMTYVDGYSKEQKTVTYEYPTASKTLYGKALNDHLTKIITQKFIAQTPYLVLEMWSDFRRLGLPFFEIPANESSMTGSDMVNAWNPNSWKDGQKWEFYPQRMRYPSSLENADPEGYKQAVELLGGSDNIITPLWWTGR</sequence>
<dbReference type="EMBL" id="VVZB01000005">
    <property type="protein sequence ID" value="KAA5382820.1"/>
    <property type="molecule type" value="Genomic_DNA"/>
</dbReference>
<dbReference type="Proteomes" id="UP001055104">
    <property type="component" value="Unassembled WGS sequence"/>
</dbReference>
<dbReference type="Proteomes" id="UP000481616">
    <property type="component" value="Unassembled WGS sequence"/>
</dbReference>
<dbReference type="Pfam" id="PF12771">
    <property type="entry name" value="SusD-like_2"/>
    <property type="match status" value="1"/>
</dbReference>
<dbReference type="Pfam" id="PF12741">
    <property type="entry name" value="SusD-like"/>
    <property type="match status" value="1"/>
</dbReference>
<evidence type="ECO:0000313" key="4">
    <source>
        <dbReference type="EMBL" id="KAA5402773.1"/>
    </source>
</evidence>
<dbReference type="EMBL" id="CP046176">
    <property type="protein sequence ID" value="QJR78337.1"/>
    <property type="molecule type" value="Genomic_DNA"/>
</dbReference>
<dbReference type="Proteomes" id="UP000347681">
    <property type="component" value="Unassembled WGS sequence"/>
</dbReference>
<dbReference type="Proteomes" id="UP000777173">
    <property type="component" value="Unassembled WGS sequence"/>
</dbReference>
<dbReference type="EMBL" id="VVZA01000019">
    <property type="protein sequence ID" value="KAA5402773.1"/>
    <property type="molecule type" value="Genomic_DNA"/>
</dbReference>
<evidence type="ECO:0000313" key="7">
    <source>
        <dbReference type="EMBL" id="TDA70973.1"/>
    </source>
</evidence>
<evidence type="ECO:0000313" key="12">
    <source>
        <dbReference type="Proteomes" id="UP000441162"/>
    </source>
</evidence>
<reference evidence="5" key="4">
    <citation type="submission" date="2021-06" db="EMBL/GenBank/DDBJ databases">
        <title>Collection of gut derived symbiotic bacterial strains cultured from healthy donors.</title>
        <authorList>
            <person name="Lin H."/>
            <person name="Littmann E."/>
            <person name="Pamer E.G."/>
        </authorList>
    </citation>
    <scope>NUCLEOTIDE SEQUENCE</scope>
    <source>
        <strain evidence="5">MSK.5.10</strain>
    </source>
</reference>
<dbReference type="InterPro" id="IPR011990">
    <property type="entry name" value="TPR-like_helical_dom_sf"/>
</dbReference>
<keyword evidence="8" id="KW-0449">Lipoprotein</keyword>
<proteinExistence type="predicted"/>
<dbReference type="EMBL" id="SLTU01000009">
    <property type="protein sequence ID" value="TDA70973.1"/>
    <property type="molecule type" value="Genomic_DNA"/>
</dbReference>
<evidence type="ECO:0000313" key="13">
    <source>
        <dbReference type="Proteomes" id="UP000481616"/>
    </source>
</evidence>
<dbReference type="Proteomes" id="UP000294527">
    <property type="component" value="Unassembled WGS sequence"/>
</dbReference>
<dbReference type="eggNOG" id="ENOG502Z8DZ">
    <property type="taxonomic scope" value="Bacteria"/>
</dbReference>
<dbReference type="KEGG" id="bdo:EL88_22260"/>
<reference evidence="11 12" key="1">
    <citation type="journal article" date="2019" name="Nat. Med.">
        <title>A library of human gut bacterial isolates paired with longitudinal multiomics data enables mechanistic microbiome research.</title>
        <authorList>
            <person name="Poyet M."/>
            <person name="Groussin M."/>
            <person name="Gibbons S.M."/>
            <person name="Avila-Pacheco J."/>
            <person name="Jiang X."/>
            <person name="Kearney S.M."/>
            <person name="Perrotta A.R."/>
            <person name="Berdy B."/>
            <person name="Zhao S."/>
            <person name="Lieberman T.D."/>
            <person name="Swanson P.K."/>
            <person name="Smith M."/>
            <person name="Roesemann S."/>
            <person name="Alexander J.E."/>
            <person name="Rich S.A."/>
            <person name="Livny J."/>
            <person name="Vlamakis H."/>
            <person name="Clish C."/>
            <person name="Bullock K."/>
            <person name="Deik A."/>
            <person name="Scott J."/>
            <person name="Pierce K.A."/>
            <person name="Xavier R.J."/>
            <person name="Alm E.J."/>
        </authorList>
    </citation>
    <scope>NUCLEOTIDE SEQUENCE [LARGE SCALE GENOMIC DNA]</scope>
    <source>
        <strain evidence="3 13">BIOML-A1</strain>
        <strain evidence="4 12">BIOML-A4</strain>
        <strain evidence="2 11">BIOML-A5</strain>
    </source>
</reference>
<dbReference type="EMBL" id="SLTU01000006">
    <property type="protein sequence ID" value="TDA71196.1"/>
    <property type="molecule type" value="Genomic_DNA"/>
</dbReference>
<evidence type="ECO:0000313" key="2">
    <source>
        <dbReference type="EMBL" id="KAA5382820.1"/>
    </source>
</evidence>
<dbReference type="InterPro" id="IPR024302">
    <property type="entry name" value="SusD-like"/>
</dbReference>
<dbReference type="AlphaFoldDB" id="A0A076IXJ2"/>
<dbReference type="RefSeq" id="WP_005841087.1">
    <property type="nucleotide sequence ID" value="NZ_BAABYF010000001.1"/>
</dbReference>
<reference evidence="9" key="6">
    <citation type="journal article" date="2023" name="Nat. Commun.">
        <title>Identification of a novel Human Milk Oligosaccharides utilization cluster in the infant gut commensal Bacteroides dorei.</title>
        <authorList>
            <person name="Kijner S."/>
            <person name="Ennis D."/>
            <person name="Shmorak S."/>
            <person name="Florentin A."/>
            <person name="Yassour M."/>
        </authorList>
    </citation>
    <scope>NUCLEOTIDE SEQUENCE</scope>
    <source>
        <strain evidence="9">2</strain>
    </source>
</reference>
<evidence type="ECO:0000313" key="3">
    <source>
        <dbReference type="EMBL" id="KAA5394665.1"/>
    </source>
</evidence>
<organism evidence="8 10">
    <name type="scientific">Phocaeicola dorei</name>
    <dbReference type="NCBI Taxonomy" id="357276"/>
    <lineage>
        <taxon>Bacteria</taxon>
        <taxon>Pseudomonadati</taxon>
        <taxon>Bacteroidota</taxon>
        <taxon>Bacteroidia</taxon>
        <taxon>Bacteroidales</taxon>
        <taxon>Bacteroidaceae</taxon>
        <taxon>Phocaeicola</taxon>
    </lineage>
</organism>
<evidence type="ECO:0000313" key="6">
    <source>
        <dbReference type="EMBL" id="QJR78337.1"/>
    </source>
</evidence>
<dbReference type="Proteomes" id="UP001177934">
    <property type="component" value="Chromosome"/>
</dbReference>
<reference evidence="8 10" key="2">
    <citation type="journal article" date="2019" name="Nat. Microbiol.">
        <title>Genomic variation and strain-specific functional adaptation in the human gut microbiome during early life.</title>
        <authorList>
            <person name="Vatanen T."/>
            <person name="Plichta D.R."/>
            <person name="Somani J."/>
            <person name="Munch P.C."/>
            <person name="Arthur T.D."/>
            <person name="Hall A.B."/>
            <person name="Rudolf S."/>
            <person name="Oakeley E.J."/>
            <person name="Ke X."/>
            <person name="Young R.A."/>
            <person name="Haiser H.J."/>
            <person name="Kolde R."/>
            <person name="Yassour M."/>
            <person name="Luopajarvi K."/>
            <person name="Siljander H."/>
            <person name="Virtanen S.M."/>
            <person name="Ilonen J."/>
            <person name="Uibo R."/>
            <person name="Tillmann V."/>
            <person name="Mokurov S."/>
            <person name="Dorshakova N."/>
            <person name="Porter J.A."/>
            <person name="McHardy A.C."/>
            <person name="Lahdesmaki H."/>
            <person name="Vlamakis H."/>
            <person name="Huttenhower C."/>
            <person name="Knip M."/>
            <person name="Xavier R.J."/>
        </authorList>
    </citation>
    <scope>NUCLEOTIDE SEQUENCE [LARGE SCALE GENOMIC DNA]</scope>
    <source>
        <strain evidence="8 10">RJX1047</strain>
    </source>
</reference>